<dbReference type="Pfam" id="PF08478">
    <property type="entry name" value="POTRA_1"/>
    <property type="match status" value="1"/>
</dbReference>
<dbReference type="PANTHER" id="PTHR35851:SF1">
    <property type="entry name" value="CELL DIVISION PROTEIN FTSQ"/>
    <property type="match status" value="1"/>
</dbReference>
<reference evidence="12" key="1">
    <citation type="submission" date="2018-04" db="EMBL/GenBank/DDBJ databases">
        <authorList>
            <person name="Watanabe M."/>
            <person name="Kojima H."/>
        </authorList>
    </citation>
    <scope>NUCLEOTIDE SEQUENCE [LARGE SCALE GENOMIC DNA]</scope>
    <source>
        <strain evidence="12">Dysh456</strain>
    </source>
</reference>
<keyword evidence="8 9" id="KW-0131">Cell cycle</keyword>
<keyword evidence="12" id="KW-1185">Reference proteome</keyword>
<dbReference type="Gene3D" id="3.40.50.11690">
    <property type="entry name" value="Cell division protein FtsQ/DivIB"/>
    <property type="match status" value="1"/>
</dbReference>
<evidence type="ECO:0000256" key="2">
    <source>
        <dbReference type="ARBA" id="ARBA00022475"/>
    </source>
</evidence>
<organism evidence="11 12">
    <name type="scientific">Aerosticca soli</name>
    <dbReference type="NCBI Taxonomy" id="2010829"/>
    <lineage>
        <taxon>Bacteria</taxon>
        <taxon>Pseudomonadati</taxon>
        <taxon>Pseudomonadota</taxon>
        <taxon>Gammaproteobacteria</taxon>
        <taxon>Lysobacterales</taxon>
        <taxon>Rhodanobacteraceae</taxon>
        <taxon>Aerosticca</taxon>
    </lineage>
</organism>
<dbReference type="GO" id="GO:0032153">
    <property type="term" value="C:cell division site"/>
    <property type="evidence" value="ECO:0007669"/>
    <property type="project" value="UniProtKB-UniRule"/>
</dbReference>
<accession>A0A2Z6E709</accession>
<dbReference type="EMBL" id="AP018560">
    <property type="protein sequence ID" value="BBD80956.1"/>
    <property type="molecule type" value="Genomic_DNA"/>
</dbReference>
<dbReference type="InterPro" id="IPR034746">
    <property type="entry name" value="POTRA"/>
</dbReference>
<reference evidence="12" key="2">
    <citation type="submission" date="2018-06" db="EMBL/GenBank/DDBJ databases">
        <title>Genome sequence of Rhodanobacteraceae bacterium strain Dysh456.</title>
        <authorList>
            <person name="Fukui M."/>
        </authorList>
    </citation>
    <scope>NUCLEOTIDE SEQUENCE [LARGE SCALE GENOMIC DNA]</scope>
    <source>
        <strain evidence="12">Dysh456</strain>
    </source>
</reference>
<dbReference type="Pfam" id="PF03799">
    <property type="entry name" value="FtsQ_DivIB_C"/>
    <property type="match status" value="1"/>
</dbReference>
<protein>
    <recommendedName>
        <fullName evidence="9">Cell division protein FtsQ</fullName>
    </recommendedName>
</protein>
<evidence type="ECO:0000256" key="3">
    <source>
        <dbReference type="ARBA" id="ARBA00022519"/>
    </source>
</evidence>
<evidence type="ECO:0000256" key="9">
    <source>
        <dbReference type="HAMAP-Rule" id="MF_00911"/>
    </source>
</evidence>
<keyword evidence="2 9" id="KW-1003">Cell membrane</keyword>
<evidence type="ECO:0000256" key="8">
    <source>
        <dbReference type="ARBA" id="ARBA00023306"/>
    </source>
</evidence>
<dbReference type="InterPro" id="IPR005548">
    <property type="entry name" value="Cell_div_FtsQ/DivIB_C"/>
</dbReference>
<keyword evidence="6 9" id="KW-1133">Transmembrane helix</keyword>
<comment type="similarity">
    <text evidence="9">Belongs to the FtsQ/DivIB family. FtsQ subfamily.</text>
</comment>
<dbReference type="GO" id="GO:0005886">
    <property type="term" value="C:plasma membrane"/>
    <property type="evidence" value="ECO:0007669"/>
    <property type="project" value="UniProtKB-SubCell"/>
</dbReference>
<proteinExistence type="inferred from homology"/>
<dbReference type="Gene3D" id="3.10.20.310">
    <property type="entry name" value="membrane protein fhac"/>
    <property type="match status" value="1"/>
</dbReference>
<dbReference type="KEGG" id="rbd:ALSL_2331"/>
<evidence type="ECO:0000256" key="4">
    <source>
        <dbReference type="ARBA" id="ARBA00022618"/>
    </source>
</evidence>
<dbReference type="GO" id="GO:0090529">
    <property type="term" value="P:cell septum assembly"/>
    <property type="evidence" value="ECO:0007669"/>
    <property type="project" value="InterPro"/>
</dbReference>
<sequence length="245" mass="26884">MRAIVRPLAWCLALALLALPVVGVLRGWFAATRWPVTRLVVQADFVHLEPEALRQAVRPTLARGFFALDLDTVRHAVAALPWVESVEVRKRWPDTLILRIYERQPFARWNDAELISRRGEVFRASAADVADLPALRGPAGHVAEVVGFYAQSLKAFAGTGLKVSGVSLSERGSWTLAVANGAQIMLGDREQAGRRLQRFLTVYPQVIAGHADGFLYADLRYSNGFAVRWPSATPAVPPPGGTPRT</sequence>
<evidence type="ECO:0000313" key="11">
    <source>
        <dbReference type="EMBL" id="BBD80956.1"/>
    </source>
</evidence>
<evidence type="ECO:0000259" key="10">
    <source>
        <dbReference type="PROSITE" id="PS51779"/>
    </source>
</evidence>
<feature type="domain" description="POTRA" evidence="10">
    <location>
        <begin position="34"/>
        <end position="103"/>
    </location>
</feature>
<dbReference type="AlphaFoldDB" id="A0A2Z6E709"/>
<dbReference type="RefSeq" id="WP_126539337.1">
    <property type="nucleotide sequence ID" value="NZ_AP018560.1"/>
</dbReference>
<dbReference type="InterPro" id="IPR026579">
    <property type="entry name" value="FtsQ"/>
</dbReference>
<evidence type="ECO:0000256" key="6">
    <source>
        <dbReference type="ARBA" id="ARBA00022989"/>
    </source>
</evidence>
<dbReference type="Proteomes" id="UP000270530">
    <property type="component" value="Chromosome"/>
</dbReference>
<comment type="function">
    <text evidence="9">Essential cell division protein. May link together the upstream cell division proteins, which are predominantly cytoplasmic, with the downstream cell division proteins, which are predominantly periplasmic. May control correct divisome assembly.</text>
</comment>
<keyword evidence="4 9" id="KW-0132">Cell division</keyword>
<keyword evidence="3 9" id="KW-0997">Cell inner membrane</keyword>
<dbReference type="HAMAP" id="MF_00911">
    <property type="entry name" value="FtsQ_subfam"/>
    <property type="match status" value="1"/>
</dbReference>
<keyword evidence="7 9" id="KW-0472">Membrane</keyword>
<dbReference type="InterPro" id="IPR013685">
    <property type="entry name" value="POTRA_FtsQ_type"/>
</dbReference>
<dbReference type="InterPro" id="IPR045335">
    <property type="entry name" value="FtsQ_C_sf"/>
</dbReference>
<comment type="subunit">
    <text evidence="9">Part of a complex composed of FtsB, FtsL and FtsQ.</text>
</comment>
<evidence type="ECO:0000313" key="12">
    <source>
        <dbReference type="Proteomes" id="UP000270530"/>
    </source>
</evidence>
<comment type="subcellular location">
    <subcellularLocation>
        <location evidence="9">Cell inner membrane</location>
        <topology evidence="9">Single-pass type II membrane protein</topology>
    </subcellularLocation>
    <subcellularLocation>
        <location evidence="1">Membrane</location>
    </subcellularLocation>
    <text evidence="9">Localizes to the division septum.</text>
</comment>
<evidence type="ECO:0000256" key="5">
    <source>
        <dbReference type="ARBA" id="ARBA00022692"/>
    </source>
</evidence>
<dbReference type="GO" id="GO:0043093">
    <property type="term" value="P:FtsZ-dependent cytokinesis"/>
    <property type="evidence" value="ECO:0007669"/>
    <property type="project" value="UniProtKB-UniRule"/>
</dbReference>
<gene>
    <name evidence="9" type="primary">ftsQ</name>
    <name evidence="11" type="ORF">ALSL_2331</name>
</gene>
<evidence type="ECO:0000256" key="7">
    <source>
        <dbReference type="ARBA" id="ARBA00023136"/>
    </source>
</evidence>
<evidence type="ECO:0000256" key="1">
    <source>
        <dbReference type="ARBA" id="ARBA00004370"/>
    </source>
</evidence>
<dbReference type="PROSITE" id="PS51779">
    <property type="entry name" value="POTRA"/>
    <property type="match status" value="1"/>
</dbReference>
<keyword evidence="5 9" id="KW-0812">Transmembrane</keyword>
<dbReference type="PANTHER" id="PTHR35851">
    <property type="entry name" value="CELL DIVISION PROTEIN FTSQ"/>
    <property type="match status" value="1"/>
</dbReference>
<dbReference type="OrthoDB" id="9790370at2"/>
<name>A0A2Z6E709_9GAMM</name>